<gene>
    <name evidence="2" type="ORF">CAEBREN_17402</name>
</gene>
<dbReference type="InterPro" id="IPR050879">
    <property type="entry name" value="Acyltransferase_3"/>
</dbReference>
<dbReference type="GO" id="GO:0000271">
    <property type="term" value="P:polysaccharide biosynthetic process"/>
    <property type="evidence" value="ECO:0007669"/>
    <property type="project" value="TreeGrafter"/>
</dbReference>
<dbReference type="AlphaFoldDB" id="G0NT27"/>
<protein>
    <recommendedName>
        <fullName evidence="1">SGNH domain-containing protein</fullName>
    </recommendedName>
</protein>
<dbReference type="PANTHER" id="PTHR23028:SF127">
    <property type="entry name" value="ACYL_TRANSF_3 DOMAIN-CONTAINING PROTEIN-RELATED"/>
    <property type="match status" value="1"/>
</dbReference>
<feature type="domain" description="SGNH" evidence="1">
    <location>
        <begin position="22"/>
        <end position="245"/>
    </location>
</feature>
<evidence type="ECO:0000313" key="2">
    <source>
        <dbReference type="EMBL" id="EGT37038.1"/>
    </source>
</evidence>
<accession>G0NT27</accession>
<dbReference type="EMBL" id="GL379941">
    <property type="protein sequence ID" value="EGT37038.1"/>
    <property type="molecule type" value="Genomic_DNA"/>
</dbReference>
<organism evidence="3">
    <name type="scientific">Caenorhabditis brenneri</name>
    <name type="common">Nematode worm</name>
    <dbReference type="NCBI Taxonomy" id="135651"/>
    <lineage>
        <taxon>Eukaryota</taxon>
        <taxon>Metazoa</taxon>
        <taxon>Ecdysozoa</taxon>
        <taxon>Nematoda</taxon>
        <taxon>Chromadorea</taxon>
        <taxon>Rhabditida</taxon>
        <taxon>Rhabditina</taxon>
        <taxon>Rhabditomorpha</taxon>
        <taxon>Rhabditoidea</taxon>
        <taxon>Rhabditidae</taxon>
        <taxon>Peloderinae</taxon>
        <taxon>Caenorhabditis</taxon>
    </lineage>
</organism>
<dbReference type="eggNOG" id="ENOG502RT80">
    <property type="taxonomic scope" value="Eukaryota"/>
</dbReference>
<dbReference type="GO" id="GO:0016020">
    <property type="term" value="C:membrane"/>
    <property type="evidence" value="ECO:0007669"/>
    <property type="project" value="TreeGrafter"/>
</dbReference>
<dbReference type="PANTHER" id="PTHR23028">
    <property type="entry name" value="ACETYLTRANSFERASE"/>
    <property type="match status" value="1"/>
</dbReference>
<dbReference type="Pfam" id="PF19040">
    <property type="entry name" value="SGNH"/>
    <property type="match status" value="1"/>
</dbReference>
<dbReference type="OrthoDB" id="10470763at2759"/>
<proteinExistence type="predicted"/>
<evidence type="ECO:0000313" key="3">
    <source>
        <dbReference type="Proteomes" id="UP000008068"/>
    </source>
</evidence>
<dbReference type="HOGENOM" id="CLU_005679_12_0_1"/>
<sequence>MEGGYRNLFDTSKASQLNGLPIGGQFKFMIMGSSTMANIAPIIQDECKTKAKEILQVTFPACEPFYPTTISRWKCSIKLKEYHEAVRDEKPDYLIMGARFLNLGDPLAENITDFEYDPVIAVAREQLREYLKHVSKKIVILHAYPRPHIENLGKLVGYFRSRMTPNEIDRIVVEPLTDGYELARQRYDLLLKECGDKCDFLDYSTIFHNSTTNTVRYFNEIGLSYFTLGLHLTPIALEIARPSIAELCKRL</sequence>
<dbReference type="InterPro" id="IPR043968">
    <property type="entry name" value="SGNH"/>
</dbReference>
<evidence type="ECO:0000259" key="1">
    <source>
        <dbReference type="Pfam" id="PF19040"/>
    </source>
</evidence>
<dbReference type="Proteomes" id="UP000008068">
    <property type="component" value="Unassembled WGS sequence"/>
</dbReference>
<dbReference type="STRING" id="135651.G0NT27"/>
<keyword evidence="3" id="KW-1185">Reference proteome</keyword>
<dbReference type="InParanoid" id="G0NT27"/>
<name>G0NT27_CAEBE</name>
<reference evidence="3" key="1">
    <citation type="submission" date="2011-07" db="EMBL/GenBank/DDBJ databases">
        <authorList>
            <consortium name="Caenorhabditis brenneri Sequencing and Analysis Consortium"/>
            <person name="Wilson R.K."/>
        </authorList>
    </citation>
    <scope>NUCLEOTIDE SEQUENCE [LARGE SCALE GENOMIC DNA]</scope>
    <source>
        <strain evidence="3">PB2801</strain>
    </source>
</reference>